<organism evidence="1">
    <name type="scientific">Blautia hansenii</name>
    <name type="common">Ruminococcus hansenii</name>
    <dbReference type="NCBI Taxonomy" id="1322"/>
    <lineage>
        <taxon>Bacteria</taxon>
        <taxon>Bacillati</taxon>
        <taxon>Bacillota</taxon>
        <taxon>Clostridia</taxon>
        <taxon>Lachnospirales</taxon>
        <taxon>Lachnospiraceae</taxon>
        <taxon>Blautia</taxon>
    </lineage>
</organism>
<protein>
    <recommendedName>
        <fullName evidence="2">Cytoplasmic protein</fullName>
    </recommendedName>
</protein>
<sequence>MLNLSRIHDYSFENYRKIKSVKRCGCFYCNRIFDAEKIHEWIDDENGQTAVCPFCGIDSVIPETVNNEYKLTKELLQELNRRFL</sequence>
<proteinExistence type="predicted"/>
<dbReference type="AlphaFoldDB" id="A0A6N2RR77"/>
<evidence type="ECO:0008006" key="2">
    <source>
        <dbReference type="Google" id="ProtNLM"/>
    </source>
</evidence>
<gene>
    <name evidence="1" type="ORF">BHLFYP23_01737</name>
</gene>
<accession>A0A6N2RR77</accession>
<reference evidence="1" key="1">
    <citation type="submission" date="2019-11" db="EMBL/GenBank/DDBJ databases">
        <authorList>
            <person name="Feng L."/>
        </authorList>
    </citation>
    <scope>NUCLEOTIDE SEQUENCE</scope>
    <source>
        <strain evidence="1">BhanseniiLFYP23</strain>
    </source>
</reference>
<dbReference type="EMBL" id="CACRSY010000006">
    <property type="protein sequence ID" value="VYS83194.1"/>
    <property type="molecule type" value="Genomic_DNA"/>
</dbReference>
<name>A0A6N2RR77_BLAHA</name>
<evidence type="ECO:0000313" key="1">
    <source>
        <dbReference type="EMBL" id="VYS83194.1"/>
    </source>
</evidence>